<comment type="similarity">
    <text evidence="2">Belongs to the mitochondrion-specific ribosomal protein mL50 family.</text>
</comment>
<evidence type="ECO:0000256" key="3">
    <source>
        <dbReference type="ARBA" id="ARBA00022980"/>
    </source>
</evidence>
<organism evidence="8 9">
    <name type="scientific">Paracoccidioides brasiliensis</name>
    <dbReference type="NCBI Taxonomy" id="121759"/>
    <lineage>
        <taxon>Eukaryota</taxon>
        <taxon>Fungi</taxon>
        <taxon>Dikarya</taxon>
        <taxon>Ascomycota</taxon>
        <taxon>Pezizomycotina</taxon>
        <taxon>Eurotiomycetes</taxon>
        <taxon>Eurotiomycetidae</taxon>
        <taxon>Onygenales</taxon>
        <taxon>Ajellomycetaceae</taxon>
        <taxon>Paracoccidioides</taxon>
    </lineage>
</organism>
<evidence type="ECO:0000256" key="2">
    <source>
        <dbReference type="ARBA" id="ARBA00008860"/>
    </source>
</evidence>
<dbReference type="GO" id="GO:0005739">
    <property type="term" value="C:mitochondrion"/>
    <property type="evidence" value="ECO:0007669"/>
    <property type="project" value="UniProtKB-SubCell"/>
</dbReference>
<dbReference type="AlphaFoldDB" id="A0A1D2J4E5"/>
<evidence type="ECO:0000313" key="8">
    <source>
        <dbReference type="EMBL" id="ODH13135.1"/>
    </source>
</evidence>
<comment type="subcellular location">
    <subcellularLocation>
        <location evidence="1">Mitochondrion</location>
    </subcellularLocation>
</comment>
<evidence type="ECO:0000313" key="9">
    <source>
        <dbReference type="Proteomes" id="UP000242814"/>
    </source>
</evidence>
<dbReference type="Gene3D" id="1.10.1200.10">
    <property type="entry name" value="ACP-like"/>
    <property type="match status" value="1"/>
</dbReference>
<evidence type="ECO:0000256" key="6">
    <source>
        <dbReference type="ARBA" id="ARBA00035183"/>
    </source>
</evidence>
<dbReference type="GO" id="GO:1990904">
    <property type="term" value="C:ribonucleoprotein complex"/>
    <property type="evidence" value="ECO:0007669"/>
    <property type="project" value="UniProtKB-KW"/>
</dbReference>
<dbReference type="InterPro" id="IPR018305">
    <property type="entry name" value="Ribosomal_m50"/>
</dbReference>
<protein>
    <recommendedName>
        <fullName evidence="6">Large ribosomal subunit protein mL50</fullName>
    </recommendedName>
</protein>
<sequence length="417" mass="47726">MSLPVRLLGPLEVATSRISSSLYVCSTCRRQCLHQSLRMVNHNSLSRRPISSTSSYNSDNNGDLSVTEKLRRKIWGTDKPPGLNDPYGSESQLNIGNSETEVYEEDTVHESEMEGEQGAHVATNEEIELANYKRAATWDGLKFVGVEKWWERPPKAEDRFYPFMAIEKTSSRDRFHQLLHQTMVELLVLEDMNKPLTDVCNIIGHEDYIRSIISQVEVRPSNDFLTGTLTFPSEEAKKVVYDLFSKLYQELEDNTGEEVEKITYKAEESAQLGEIRARKTDETQLEEDGESHLDPETTVHPPKNLDFLTMSLADPEFKFAYLKRASQLTGYRIPDPEIAQITKPVQLVNFLITVSNPKPKKLAEQLLIDKRLTSLPNVKIMGRRYTPIDKEKEIGRWKVIEKELIRRGLPVTGRLKT</sequence>
<proteinExistence type="inferred from homology"/>
<dbReference type="EMBL" id="LZYO01000572">
    <property type="protein sequence ID" value="ODH13135.1"/>
    <property type="molecule type" value="Genomic_DNA"/>
</dbReference>
<dbReference type="GO" id="GO:0005840">
    <property type="term" value="C:ribosome"/>
    <property type="evidence" value="ECO:0007669"/>
    <property type="project" value="UniProtKB-KW"/>
</dbReference>
<evidence type="ECO:0000256" key="1">
    <source>
        <dbReference type="ARBA" id="ARBA00004173"/>
    </source>
</evidence>
<name>A0A1D2J4E5_PARBR</name>
<keyword evidence="4" id="KW-0496">Mitochondrion</keyword>
<dbReference type="Pfam" id="PF10501">
    <property type="entry name" value="Ribosomal_L50"/>
    <property type="match status" value="1"/>
</dbReference>
<keyword evidence="3" id="KW-0689">Ribosomal protein</keyword>
<keyword evidence="5" id="KW-0687">Ribonucleoprotein</keyword>
<accession>A0A1D2J4E5</accession>
<comment type="caution">
    <text evidence="8">The sequence shown here is derived from an EMBL/GenBank/DDBJ whole genome shotgun (WGS) entry which is preliminary data.</text>
</comment>
<evidence type="ECO:0000256" key="4">
    <source>
        <dbReference type="ARBA" id="ARBA00023128"/>
    </source>
</evidence>
<dbReference type="VEuPathDB" id="FungiDB:PABG_01991"/>
<dbReference type="Proteomes" id="UP000242814">
    <property type="component" value="Unassembled WGS sequence"/>
</dbReference>
<evidence type="ECO:0000256" key="5">
    <source>
        <dbReference type="ARBA" id="ARBA00023274"/>
    </source>
</evidence>
<gene>
    <name evidence="8" type="ORF">ACO22_07566</name>
</gene>
<reference evidence="8 9" key="1">
    <citation type="submission" date="2016-06" db="EMBL/GenBank/DDBJ databases">
        <authorList>
            <person name="Kjaerup R.B."/>
            <person name="Dalgaard T.S."/>
            <person name="Juul-Madsen H.R."/>
        </authorList>
    </citation>
    <scope>NUCLEOTIDE SEQUENCE [LARGE SCALE GENOMIC DNA]</scope>
    <source>
        <strain evidence="8 9">Pb300</strain>
    </source>
</reference>
<feature type="region of interest" description="Disordered" evidence="7">
    <location>
        <begin position="273"/>
        <end position="300"/>
    </location>
</feature>
<dbReference type="VEuPathDB" id="FungiDB:PADG_00381"/>
<dbReference type="InterPro" id="IPR036736">
    <property type="entry name" value="ACP-like_sf"/>
</dbReference>
<evidence type="ECO:0000256" key="7">
    <source>
        <dbReference type="SAM" id="MobiDB-lite"/>
    </source>
</evidence>